<feature type="domain" description="Fungal lipase-type" evidence="5">
    <location>
        <begin position="112"/>
        <end position="285"/>
    </location>
</feature>
<dbReference type="Gene3D" id="3.40.50.1820">
    <property type="entry name" value="alpha/beta hydrolase"/>
    <property type="match status" value="1"/>
</dbReference>
<dbReference type="OrthoDB" id="13078at10239"/>
<evidence type="ECO:0000256" key="4">
    <source>
        <dbReference type="ARBA" id="ARBA00023098"/>
    </source>
</evidence>
<organism evidence="6 7">
    <name type="scientific">Pithovirus sibericum</name>
    <dbReference type="NCBI Taxonomy" id="1450746"/>
    <lineage>
        <taxon>Viruses</taxon>
        <taxon>Pithoviruses</taxon>
        <taxon>Orthopithovirinae</taxon>
        <taxon>Alphapithovirus</taxon>
        <taxon>Alphapithovirus sibericum</taxon>
    </lineage>
</organism>
<dbReference type="GeneID" id="18266240"/>
<sequence>MESLSPEQQQAVLFAYSNDLVCSTPIAKPSDCELTYNRHAYPPKNSKGKYSSELSYYLANLTANLEISSYEDLELQKTPGIELLATFDIPDDPTKSFGALFQNRRRPDIAYLIFRGTIGDLEWSFDLMYNQTPIDERRFPFMQENSMKWLSTNDQIPYDNMNREIPSCHGGSQILVHSGFAFAYREIQEALLEVLRDHAEISFINIAGHSLGAAVATLAAYDLCSSSSFFQRRYRNRDLSCQVYLYGSPRVGNIAFSQQISRERKIQGIFSVQNENDIVCSVPPAVTPNFSVPNAPFFYQHVGKVFYFRDNFLSWLGNHELPIYIQNITGKSLCGQRISVCNDDQKKSRGK</sequence>
<keyword evidence="7" id="KW-1185">Reference proteome</keyword>
<dbReference type="PANTHER" id="PTHR31403">
    <property type="entry name" value="PHOSPHOLIPASE A1-IBETA2, CHLOROPLASTIC"/>
    <property type="match status" value="1"/>
</dbReference>
<evidence type="ECO:0000259" key="5">
    <source>
        <dbReference type="Pfam" id="PF01764"/>
    </source>
</evidence>
<evidence type="ECO:0000256" key="1">
    <source>
        <dbReference type="ARBA" id="ARBA00022801"/>
    </source>
</evidence>
<keyword evidence="4" id="KW-0443">Lipid metabolism</keyword>
<keyword evidence="3" id="KW-0442">Lipid degradation</keyword>
<accession>W5S539</accession>
<dbReference type="InterPro" id="IPR002921">
    <property type="entry name" value="Fungal_lipase-type"/>
</dbReference>
<reference evidence="6 7" key="1">
    <citation type="journal article" date="2014" name="Proc. Natl. Acad. Sci. U.S.A.">
        <title>Thirty-thousand-year-old distant relative of giant icosahedral DNA viruses with a pandoravirus morphology.</title>
        <authorList>
            <person name="Legendre M."/>
            <person name="Bartoli J."/>
            <person name="Shmakova L."/>
            <person name="Jeudy S."/>
            <person name="Labadie K."/>
            <person name="Adrait A."/>
            <person name="Lescot M."/>
            <person name="Poirot O."/>
            <person name="Bertaux L."/>
            <person name="Bruley C."/>
            <person name="Coute Y."/>
            <person name="Rivkina E."/>
            <person name="Abergel C."/>
            <person name="Claverie J.M."/>
        </authorList>
    </citation>
    <scope>NUCLEOTIDE SEQUENCE [LARGE SCALE GENOMIC DNA]</scope>
    <source>
        <strain evidence="6">P1084-T</strain>
    </source>
</reference>
<evidence type="ECO:0000256" key="2">
    <source>
        <dbReference type="ARBA" id="ARBA00022946"/>
    </source>
</evidence>
<name>W5S539_9VIRU</name>
<keyword evidence="2" id="KW-0809">Transit peptide</keyword>
<evidence type="ECO:0000313" key="7">
    <source>
        <dbReference type="Proteomes" id="UP000202176"/>
    </source>
</evidence>
<keyword evidence="1" id="KW-0378">Hydrolase</keyword>
<proteinExistence type="predicted"/>
<dbReference type="GO" id="GO:0016042">
    <property type="term" value="P:lipid catabolic process"/>
    <property type="evidence" value="ECO:0007669"/>
    <property type="project" value="UniProtKB-KW"/>
</dbReference>
<dbReference type="RefSeq" id="YP_009001114.1">
    <property type="nucleotide sequence ID" value="NC_023423.1"/>
</dbReference>
<gene>
    <name evidence="6" type="ORF">pv_212</name>
</gene>
<dbReference type="SUPFAM" id="SSF53474">
    <property type="entry name" value="alpha/beta-Hydrolases"/>
    <property type="match status" value="1"/>
</dbReference>
<dbReference type="Proteomes" id="UP000202176">
    <property type="component" value="Segment"/>
</dbReference>
<dbReference type="KEGG" id="vg:18266240"/>
<dbReference type="CDD" id="cd00519">
    <property type="entry name" value="Lipase_3"/>
    <property type="match status" value="1"/>
</dbReference>
<dbReference type="GO" id="GO:0004620">
    <property type="term" value="F:phospholipase activity"/>
    <property type="evidence" value="ECO:0007669"/>
    <property type="project" value="UniProtKB-ARBA"/>
</dbReference>
<dbReference type="PANTHER" id="PTHR31403:SF7">
    <property type="entry name" value="PHOSPHOLIPASE A1-IGAMMA3, CHLOROPLASTIC"/>
    <property type="match status" value="1"/>
</dbReference>
<evidence type="ECO:0000313" key="6">
    <source>
        <dbReference type="EMBL" id="AHH01779.1"/>
    </source>
</evidence>
<protein>
    <submittedName>
        <fullName evidence="6">Class 3 lipase</fullName>
    </submittedName>
</protein>
<dbReference type="EMBL" id="KF740664">
    <property type="protein sequence ID" value="AHH01779.1"/>
    <property type="molecule type" value="Genomic_DNA"/>
</dbReference>
<evidence type="ECO:0000256" key="3">
    <source>
        <dbReference type="ARBA" id="ARBA00022963"/>
    </source>
</evidence>
<dbReference type="Pfam" id="PF01764">
    <property type="entry name" value="Lipase_3"/>
    <property type="match status" value="1"/>
</dbReference>
<dbReference type="InterPro" id="IPR029058">
    <property type="entry name" value="AB_hydrolase_fold"/>
</dbReference>